<gene>
    <name evidence="3" type="ORF">PYV00_09180</name>
</gene>
<keyword evidence="4" id="KW-1185">Reference proteome</keyword>
<dbReference type="RefSeq" id="WP_275227973.1">
    <property type="nucleotide sequence ID" value="NZ_JARESE010000028.1"/>
</dbReference>
<keyword evidence="2" id="KW-0732">Signal</keyword>
<evidence type="ECO:0000256" key="1">
    <source>
        <dbReference type="SAM" id="Phobius"/>
    </source>
</evidence>
<dbReference type="Pfam" id="PF05356">
    <property type="entry name" value="Phage_Coat_B"/>
    <property type="match status" value="1"/>
</dbReference>
<feature type="signal peptide" evidence="2">
    <location>
        <begin position="1"/>
        <end position="21"/>
    </location>
</feature>
<dbReference type="EMBL" id="JARESE010000028">
    <property type="protein sequence ID" value="MDE8651891.1"/>
    <property type="molecule type" value="Genomic_DNA"/>
</dbReference>
<name>A0ABT5WPB2_9SPHN</name>
<comment type="caution">
    <text evidence="3">The sequence shown here is derived from an EMBL/GenBank/DDBJ whole genome shotgun (WGS) entry which is preliminary data.</text>
</comment>
<proteinExistence type="predicted"/>
<organism evidence="3 4">
    <name type="scientific">Novosphingobium album</name>
    <name type="common">ex Liu et al. 2023</name>
    <dbReference type="NCBI Taxonomy" id="3031130"/>
    <lineage>
        <taxon>Bacteria</taxon>
        <taxon>Pseudomonadati</taxon>
        <taxon>Pseudomonadota</taxon>
        <taxon>Alphaproteobacteria</taxon>
        <taxon>Sphingomonadales</taxon>
        <taxon>Sphingomonadaceae</taxon>
        <taxon>Novosphingobium</taxon>
    </lineage>
</organism>
<evidence type="ECO:0000313" key="4">
    <source>
        <dbReference type="Proteomes" id="UP001216253"/>
    </source>
</evidence>
<dbReference type="InterPro" id="IPR008020">
    <property type="entry name" value="G8P"/>
</dbReference>
<evidence type="ECO:0000313" key="3">
    <source>
        <dbReference type="EMBL" id="MDE8651891.1"/>
    </source>
</evidence>
<reference evidence="3 4" key="1">
    <citation type="submission" date="2023-03" db="EMBL/GenBank/DDBJ databases">
        <title>NovoSphingobium album sp. nov. isolated from polycyclic aromatic hydrocarbons- and heavy-metal polluted soil.</title>
        <authorList>
            <person name="Liu Z."/>
            <person name="Wang K."/>
        </authorList>
    </citation>
    <scope>NUCLEOTIDE SEQUENCE [LARGE SCALE GENOMIC DNA]</scope>
    <source>
        <strain evidence="3 4">H3SJ31-1</strain>
    </source>
</reference>
<keyword evidence="1" id="KW-0472">Membrane</keyword>
<sequence>MLKKVALVSVLMIASTGSALAQAAATGPDYSSLTSAISVESTVTAILSVGALVIGISLAVMGVRKVISLVRGA</sequence>
<dbReference type="Proteomes" id="UP001216253">
    <property type="component" value="Unassembled WGS sequence"/>
</dbReference>
<accession>A0ABT5WPB2</accession>
<evidence type="ECO:0000256" key="2">
    <source>
        <dbReference type="SAM" id="SignalP"/>
    </source>
</evidence>
<feature type="chain" id="PRO_5046782981" evidence="2">
    <location>
        <begin position="22"/>
        <end position="73"/>
    </location>
</feature>
<feature type="transmembrane region" description="Helical" evidence="1">
    <location>
        <begin position="45"/>
        <end position="63"/>
    </location>
</feature>
<keyword evidence="1" id="KW-1133">Transmembrane helix</keyword>
<keyword evidence="1" id="KW-0812">Transmembrane</keyword>
<protein>
    <submittedName>
        <fullName evidence="3">Major capsid protein</fullName>
    </submittedName>
</protein>